<dbReference type="EMBL" id="LHYA01000010">
    <property type="protein sequence ID" value="KXB03970.1"/>
    <property type="molecule type" value="Genomic_DNA"/>
</dbReference>
<feature type="compositionally biased region" description="Basic residues" evidence="1">
    <location>
        <begin position="1"/>
        <end position="15"/>
    </location>
</feature>
<organism evidence="2 3">
    <name type="scientific">candidate division MSBL1 archaeon SCGC-AAA261G05</name>
    <dbReference type="NCBI Taxonomy" id="1698276"/>
    <lineage>
        <taxon>Archaea</taxon>
        <taxon>Methanobacteriati</taxon>
        <taxon>Methanobacteriota</taxon>
        <taxon>candidate division MSBL1</taxon>
    </lineage>
</organism>
<sequence>MTKRKRELKSAKKSKGITEWILENPAKGEKTNAAKDHDLVRNEDSLEDLEKLSDFGADPDLPKWKEEEDRAKFRGEDRRTSREDE</sequence>
<reference evidence="2 3" key="1">
    <citation type="journal article" date="2016" name="Sci. Rep.">
        <title>Metabolic traits of an uncultured archaeal lineage -MSBL1- from brine pools of the Red Sea.</title>
        <authorList>
            <person name="Mwirichia R."/>
            <person name="Alam I."/>
            <person name="Rashid M."/>
            <person name="Vinu M."/>
            <person name="Ba-Alawi W."/>
            <person name="Anthony Kamau A."/>
            <person name="Kamanda Ngugi D."/>
            <person name="Goker M."/>
            <person name="Klenk H.P."/>
            <person name="Bajic V."/>
            <person name="Stingl U."/>
        </authorList>
    </citation>
    <scope>NUCLEOTIDE SEQUENCE [LARGE SCALE GENOMIC DNA]</scope>
    <source>
        <strain evidence="2">SCGC-AAA261G05</strain>
    </source>
</reference>
<feature type="compositionally biased region" description="Basic and acidic residues" evidence="1">
    <location>
        <begin position="26"/>
        <end position="53"/>
    </location>
</feature>
<evidence type="ECO:0000256" key="1">
    <source>
        <dbReference type="SAM" id="MobiDB-lite"/>
    </source>
</evidence>
<comment type="caution">
    <text evidence="2">The sequence shown here is derived from an EMBL/GenBank/DDBJ whole genome shotgun (WGS) entry which is preliminary data.</text>
</comment>
<gene>
    <name evidence="2" type="ORF">AKJ47_01305</name>
</gene>
<evidence type="ECO:0000313" key="2">
    <source>
        <dbReference type="EMBL" id="KXB03970.1"/>
    </source>
</evidence>
<dbReference type="Proteomes" id="UP000070405">
    <property type="component" value="Unassembled WGS sequence"/>
</dbReference>
<keyword evidence="3" id="KW-1185">Reference proteome</keyword>
<evidence type="ECO:0000313" key="3">
    <source>
        <dbReference type="Proteomes" id="UP000070405"/>
    </source>
</evidence>
<dbReference type="AlphaFoldDB" id="A0A133VC19"/>
<name>A0A133VC19_9EURY</name>
<protein>
    <submittedName>
        <fullName evidence="2">Uncharacterized protein</fullName>
    </submittedName>
</protein>
<accession>A0A133VC19</accession>
<proteinExistence type="predicted"/>
<feature type="compositionally biased region" description="Basic and acidic residues" evidence="1">
    <location>
        <begin position="60"/>
        <end position="85"/>
    </location>
</feature>
<feature type="region of interest" description="Disordered" evidence="1">
    <location>
        <begin position="1"/>
        <end position="85"/>
    </location>
</feature>